<evidence type="ECO:0000256" key="3">
    <source>
        <dbReference type="ARBA" id="ARBA00022692"/>
    </source>
</evidence>
<sequence>MAVQTVRDKWRRFFSDPSTSRYLIYRLLSENFHRYAKQYLIAFVFMAIVAATTGLSAWIMRDIVNEIFISKDFNQVWIISLAVLAIFATKGFATYLQAIRLARVGNAIVADLQRKLYRHFMSQGADFYHDYPSSELITRISHNASAARGVMDMLITSLGRDALSLIALVSVMIFQDPIMSLIAFVIAPPAIFVVSKLVRRVKRIAKDQFVSLTQTTHTMQESAHGYRIIRTFGLQDVMAERMNHAITGVQTRANKMASLGARTSPLMETLGGIAIALVILYSGWRTIVDGQTPGEFISFLTALLLAYDPAKRLSRLQVSLESGLVGVRLMYEILDRPSRLLERDDAEDLTVTNGQVVFDNVQFSYGDEETVLRDLSLTMDGNKKTALVGPSGGGKSTIMGLVQRFYDVTGGSIEIDGTDIRQCTLASLNSHIALVTQDTILFTGTIRENIRFGRLDASDAEVEDAAKNAFAHDFIVQLPEGYDTMIGDNAATLSGGQKQRVAIARAMIKNAPIVLLDEATSALDSESEAKVQAAFDRLSEGRTTLVIAHRLSTIRNADKICVIKDGRLVEEGTHDDLNEKGGLYANLVKLQFEH</sequence>
<evidence type="ECO:0000256" key="4">
    <source>
        <dbReference type="ARBA" id="ARBA00022741"/>
    </source>
</evidence>
<evidence type="ECO:0000259" key="10">
    <source>
        <dbReference type="PROSITE" id="PS50893"/>
    </source>
</evidence>
<dbReference type="Pfam" id="PF00664">
    <property type="entry name" value="ABC_membrane"/>
    <property type="match status" value="1"/>
</dbReference>
<dbReference type="InterPro" id="IPR027417">
    <property type="entry name" value="P-loop_NTPase"/>
</dbReference>
<keyword evidence="3 9" id="KW-0812">Transmembrane</keyword>
<dbReference type="GO" id="GO:0034040">
    <property type="term" value="F:ATPase-coupled lipid transmembrane transporter activity"/>
    <property type="evidence" value="ECO:0007669"/>
    <property type="project" value="TreeGrafter"/>
</dbReference>
<dbReference type="GO" id="GO:0005524">
    <property type="term" value="F:ATP binding"/>
    <property type="evidence" value="ECO:0007669"/>
    <property type="project" value="UniProtKB-KW"/>
</dbReference>
<feature type="domain" description="ABC transporter" evidence="10">
    <location>
        <begin position="356"/>
        <end position="590"/>
    </location>
</feature>
<comment type="caution">
    <text evidence="12">The sequence shown here is derived from an EMBL/GenBank/DDBJ whole genome shotgun (WGS) entry which is preliminary data.</text>
</comment>
<dbReference type="GO" id="GO:0016887">
    <property type="term" value="F:ATP hydrolysis activity"/>
    <property type="evidence" value="ECO:0007669"/>
    <property type="project" value="InterPro"/>
</dbReference>
<dbReference type="SUPFAM" id="SSF52540">
    <property type="entry name" value="P-loop containing nucleoside triphosphate hydrolases"/>
    <property type="match status" value="1"/>
</dbReference>
<keyword evidence="7 9" id="KW-0472">Membrane</keyword>
<dbReference type="Gene3D" id="3.40.50.300">
    <property type="entry name" value="P-loop containing nucleotide triphosphate hydrolases"/>
    <property type="match status" value="1"/>
</dbReference>
<evidence type="ECO:0000256" key="6">
    <source>
        <dbReference type="ARBA" id="ARBA00022989"/>
    </source>
</evidence>
<dbReference type="InterPro" id="IPR003439">
    <property type="entry name" value="ABC_transporter-like_ATP-bd"/>
</dbReference>
<comment type="subcellular location">
    <subcellularLocation>
        <location evidence="1">Cell membrane</location>
        <topology evidence="1">Multi-pass membrane protein</topology>
    </subcellularLocation>
</comment>
<reference evidence="12 13" key="1">
    <citation type="submission" date="2018-01" db="EMBL/GenBank/DDBJ databases">
        <title>The draft genome sequence of Cohaesibacter sp. H1304.</title>
        <authorList>
            <person name="Wang N.-N."/>
            <person name="Du Z.-J."/>
        </authorList>
    </citation>
    <scope>NUCLEOTIDE SEQUENCE [LARGE SCALE GENOMIC DNA]</scope>
    <source>
        <strain evidence="12 13">H1304</strain>
    </source>
</reference>
<organism evidence="12 13">
    <name type="scientific">Cohaesibacter celericrescens</name>
    <dbReference type="NCBI Taxonomy" id="2067669"/>
    <lineage>
        <taxon>Bacteria</taxon>
        <taxon>Pseudomonadati</taxon>
        <taxon>Pseudomonadota</taxon>
        <taxon>Alphaproteobacteria</taxon>
        <taxon>Hyphomicrobiales</taxon>
        <taxon>Cohaesibacteraceae</taxon>
    </lineage>
</organism>
<evidence type="ECO:0000256" key="7">
    <source>
        <dbReference type="ARBA" id="ARBA00023136"/>
    </source>
</evidence>
<feature type="transmembrane region" description="Helical" evidence="9">
    <location>
        <begin position="76"/>
        <end position="96"/>
    </location>
</feature>
<dbReference type="InterPro" id="IPR039421">
    <property type="entry name" value="Type_1_exporter"/>
</dbReference>
<feature type="domain" description="ABC transmembrane type-1" evidence="11">
    <location>
        <begin position="40"/>
        <end position="322"/>
    </location>
</feature>
<gene>
    <name evidence="12" type="ORF">C0081_05990</name>
</gene>
<dbReference type="Pfam" id="PF00005">
    <property type="entry name" value="ABC_tran"/>
    <property type="match status" value="1"/>
</dbReference>
<dbReference type="InterPro" id="IPR003593">
    <property type="entry name" value="AAA+_ATPase"/>
</dbReference>
<dbReference type="InterPro" id="IPR011527">
    <property type="entry name" value="ABC1_TM_dom"/>
</dbReference>
<accession>A0A2N5XUK6</accession>
<evidence type="ECO:0000313" key="13">
    <source>
        <dbReference type="Proteomes" id="UP000234881"/>
    </source>
</evidence>
<dbReference type="FunFam" id="3.40.50.300:FF:000218">
    <property type="entry name" value="Multidrug ABC transporter ATP-binding protein"/>
    <property type="match status" value="1"/>
</dbReference>
<dbReference type="PROSITE" id="PS50929">
    <property type="entry name" value="ABC_TM1F"/>
    <property type="match status" value="1"/>
</dbReference>
<evidence type="ECO:0000256" key="2">
    <source>
        <dbReference type="ARBA" id="ARBA00005417"/>
    </source>
</evidence>
<dbReference type="InterPro" id="IPR036640">
    <property type="entry name" value="ABC1_TM_sf"/>
</dbReference>
<dbReference type="PROSITE" id="PS50893">
    <property type="entry name" value="ABC_TRANSPORTER_2"/>
    <property type="match status" value="1"/>
</dbReference>
<protein>
    <submittedName>
        <fullName evidence="12">ABC transporter ATP-binding protein</fullName>
    </submittedName>
</protein>
<feature type="transmembrane region" description="Helical" evidence="9">
    <location>
        <begin position="39"/>
        <end position="60"/>
    </location>
</feature>
<evidence type="ECO:0000256" key="5">
    <source>
        <dbReference type="ARBA" id="ARBA00022840"/>
    </source>
</evidence>
<dbReference type="PANTHER" id="PTHR24221:SF654">
    <property type="entry name" value="ATP-BINDING CASSETTE SUB-FAMILY B MEMBER 6"/>
    <property type="match status" value="1"/>
</dbReference>
<keyword evidence="5 12" id="KW-0067">ATP-binding</keyword>
<dbReference type="PROSITE" id="PS00211">
    <property type="entry name" value="ABC_TRANSPORTER_1"/>
    <property type="match status" value="1"/>
</dbReference>
<keyword evidence="4" id="KW-0547">Nucleotide-binding</keyword>
<dbReference type="RefSeq" id="WP_101532903.1">
    <property type="nucleotide sequence ID" value="NZ_JBFHIU010000059.1"/>
</dbReference>
<dbReference type="SMART" id="SM00382">
    <property type="entry name" value="AAA"/>
    <property type="match status" value="1"/>
</dbReference>
<evidence type="ECO:0000256" key="9">
    <source>
        <dbReference type="SAM" id="Phobius"/>
    </source>
</evidence>
<evidence type="ECO:0000313" key="12">
    <source>
        <dbReference type="EMBL" id="PLW78191.1"/>
    </source>
</evidence>
<dbReference type="PANTHER" id="PTHR24221">
    <property type="entry name" value="ATP-BINDING CASSETTE SUB-FAMILY B"/>
    <property type="match status" value="1"/>
</dbReference>
<dbReference type="CDD" id="cd03249">
    <property type="entry name" value="ABC_MTABC3_MDL1_MDL2"/>
    <property type="match status" value="1"/>
</dbReference>
<keyword evidence="6 9" id="KW-1133">Transmembrane helix</keyword>
<evidence type="ECO:0000259" key="11">
    <source>
        <dbReference type="PROSITE" id="PS50929"/>
    </source>
</evidence>
<evidence type="ECO:0000256" key="8">
    <source>
        <dbReference type="ARBA" id="ARBA00024725"/>
    </source>
</evidence>
<name>A0A2N5XUK6_9HYPH</name>
<comment type="function">
    <text evidence="8">Part of an ABC transporter complex. Transmembrane domains (TMD) form a pore in the inner membrane and the ATP-binding domain (NBD) is responsible for energy generation.</text>
</comment>
<dbReference type="SUPFAM" id="SSF90123">
    <property type="entry name" value="ABC transporter transmembrane region"/>
    <property type="match status" value="1"/>
</dbReference>
<dbReference type="EMBL" id="PKUQ01000010">
    <property type="protein sequence ID" value="PLW78191.1"/>
    <property type="molecule type" value="Genomic_DNA"/>
</dbReference>
<keyword evidence="13" id="KW-1185">Reference proteome</keyword>
<dbReference type="GO" id="GO:0005886">
    <property type="term" value="C:plasma membrane"/>
    <property type="evidence" value="ECO:0007669"/>
    <property type="project" value="UniProtKB-SubCell"/>
</dbReference>
<dbReference type="Proteomes" id="UP000234881">
    <property type="component" value="Unassembled WGS sequence"/>
</dbReference>
<proteinExistence type="inferred from homology"/>
<dbReference type="GO" id="GO:0140359">
    <property type="term" value="F:ABC-type transporter activity"/>
    <property type="evidence" value="ECO:0007669"/>
    <property type="project" value="InterPro"/>
</dbReference>
<dbReference type="Gene3D" id="1.20.1560.10">
    <property type="entry name" value="ABC transporter type 1, transmembrane domain"/>
    <property type="match status" value="1"/>
</dbReference>
<dbReference type="AlphaFoldDB" id="A0A2N5XUK6"/>
<dbReference type="InterPro" id="IPR017871">
    <property type="entry name" value="ABC_transporter-like_CS"/>
</dbReference>
<dbReference type="OrthoDB" id="9804259at2"/>
<evidence type="ECO:0000256" key="1">
    <source>
        <dbReference type="ARBA" id="ARBA00004651"/>
    </source>
</evidence>
<comment type="similarity">
    <text evidence="2">Belongs to the ABC transporter superfamily.</text>
</comment>
<dbReference type="CDD" id="cd18552">
    <property type="entry name" value="ABC_6TM_MsbA_like"/>
    <property type="match status" value="1"/>
</dbReference>